<evidence type="ECO:0000313" key="3">
    <source>
        <dbReference type="Proteomes" id="UP001515500"/>
    </source>
</evidence>
<evidence type="ECO:0000256" key="1">
    <source>
        <dbReference type="SAM" id="MobiDB-lite"/>
    </source>
</evidence>
<dbReference type="AlphaFoldDB" id="A0AB40BIE6"/>
<feature type="domain" description="Oxidoreductase-like" evidence="2">
    <location>
        <begin position="72"/>
        <end position="106"/>
    </location>
</feature>
<proteinExistence type="predicted"/>
<feature type="region of interest" description="Disordered" evidence="1">
    <location>
        <begin position="41"/>
        <end position="77"/>
    </location>
</feature>
<accession>A0AB40BIE6</accession>
<feature type="compositionally biased region" description="Basic and acidic residues" evidence="1">
    <location>
        <begin position="49"/>
        <end position="67"/>
    </location>
</feature>
<dbReference type="InterPro" id="IPR039251">
    <property type="entry name" value="OXLD1"/>
</dbReference>
<name>A0AB40BIE6_DIOCR</name>
<gene>
    <name evidence="4" type="primary">LOC120263377</name>
</gene>
<dbReference type="Pfam" id="PF09791">
    <property type="entry name" value="Oxidored-like"/>
    <property type="match status" value="1"/>
</dbReference>
<dbReference type="RefSeq" id="XP_039127185.1">
    <property type="nucleotide sequence ID" value="XM_039271251.1"/>
</dbReference>
<sequence length="115" mass="12979">MCALRVSPPPFWTSIQQPSTTTRSSSLLLLLPLRRRLHRPLTSSAMGDNVKEIKVEEKKKTEAEKPETPLQPPEKPLPGDCCGSGCMRCVWDVYYEELEAYNKSFDLAPSEAKNQ</sequence>
<evidence type="ECO:0000259" key="2">
    <source>
        <dbReference type="Pfam" id="PF09791"/>
    </source>
</evidence>
<reference evidence="3" key="1">
    <citation type="submission" date="2025-05" db="UniProtKB">
        <authorList>
            <consortium name="RefSeq"/>
        </authorList>
    </citation>
    <scope>NUCLEOTIDE SEQUENCE [LARGE SCALE GENOMIC DNA]</scope>
</reference>
<dbReference type="InterPro" id="IPR019180">
    <property type="entry name" value="Oxidoreductase-like_N"/>
</dbReference>
<reference evidence="4" key="2">
    <citation type="submission" date="2025-08" db="UniProtKB">
        <authorList>
            <consortium name="RefSeq"/>
        </authorList>
    </citation>
    <scope>IDENTIFICATION</scope>
</reference>
<evidence type="ECO:0000313" key="4">
    <source>
        <dbReference type="RefSeq" id="XP_039127185.1"/>
    </source>
</evidence>
<dbReference type="PANTHER" id="PTHR21193">
    <property type="entry name" value="OXIDOREDUCTASE-LIKE DOMAIN-CONTAINING PROTEIN 1"/>
    <property type="match status" value="1"/>
</dbReference>
<dbReference type="GeneID" id="120263377"/>
<dbReference type="PANTHER" id="PTHR21193:SF3">
    <property type="entry name" value="OXIDOREDUCTASE-LIKE DOMAIN-CONTAINING PROTEIN 1"/>
    <property type="match status" value="1"/>
</dbReference>
<organism evidence="3 4">
    <name type="scientific">Dioscorea cayennensis subsp. rotundata</name>
    <name type="common">White Guinea yam</name>
    <name type="synonym">Dioscorea rotundata</name>
    <dbReference type="NCBI Taxonomy" id="55577"/>
    <lineage>
        <taxon>Eukaryota</taxon>
        <taxon>Viridiplantae</taxon>
        <taxon>Streptophyta</taxon>
        <taxon>Embryophyta</taxon>
        <taxon>Tracheophyta</taxon>
        <taxon>Spermatophyta</taxon>
        <taxon>Magnoliopsida</taxon>
        <taxon>Liliopsida</taxon>
        <taxon>Dioscoreales</taxon>
        <taxon>Dioscoreaceae</taxon>
        <taxon>Dioscorea</taxon>
    </lineage>
</organism>
<protein>
    <submittedName>
        <fullName evidence="4">Uncharacterized protein LOC120263377</fullName>
    </submittedName>
</protein>
<keyword evidence="3" id="KW-1185">Reference proteome</keyword>
<dbReference type="Proteomes" id="UP001515500">
    <property type="component" value="Chromosome 1"/>
</dbReference>